<keyword evidence="5" id="KW-0732">Signal</keyword>
<evidence type="ECO:0000256" key="4">
    <source>
        <dbReference type="ARBA" id="ARBA00023157"/>
    </source>
</evidence>
<feature type="chain" id="PRO_5035652514" evidence="5">
    <location>
        <begin position="27"/>
        <end position="101"/>
    </location>
</feature>
<keyword evidence="4" id="KW-1015">Disulfide bond</keyword>
<protein>
    <submittedName>
        <fullName evidence="7">Blast:Neuromacin</fullName>
    </submittedName>
    <submittedName>
        <fullName evidence="6">Mytimacin-1</fullName>
    </submittedName>
</protein>
<dbReference type="AlphaFoldDB" id="G4U4K4"/>
<evidence type="ECO:0000256" key="5">
    <source>
        <dbReference type="SAM" id="SignalP"/>
    </source>
</evidence>
<dbReference type="OrthoDB" id="9988549at2759"/>
<reference evidence="7" key="2">
    <citation type="submission" date="2018-11" db="EMBL/GenBank/DDBJ databases">
        <authorList>
            <person name="Alioto T."/>
            <person name="Alioto T."/>
        </authorList>
    </citation>
    <scope>NUCLEOTIDE SEQUENCE</scope>
</reference>
<dbReference type="GO" id="GO:0006952">
    <property type="term" value="P:defense response"/>
    <property type="evidence" value="ECO:0007669"/>
    <property type="project" value="InterPro"/>
</dbReference>
<evidence type="ECO:0000256" key="2">
    <source>
        <dbReference type="ARBA" id="ARBA00010366"/>
    </source>
</evidence>
<keyword evidence="3" id="KW-0964">Secreted</keyword>
<dbReference type="EMBL" id="FR873274">
    <property type="protein sequence ID" value="CCC15015.1"/>
    <property type="molecule type" value="mRNA"/>
</dbReference>
<comment type="subcellular location">
    <subcellularLocation>
        <location evidence="1">Secreted</location>
    </subcellularLocation>
</comment>
<dbReference type="SMR" id="G4U4K4"/>
<sequence>MGYIGLCGVLLSLSLLMLLQIPTSDANVLGDCWEDWSRCTRQTNWFTNIAWQSCPNRCKCQGHAGGNCIQVRSNCFLWRNKRWMCNCYGRRSGPKPGWCGF</sequence>
<dbReference type="Proteomes" id="UP000596742">
    <property type="component" value="Unassembled WGS sequence"/>
</dbReference>
<evidence type="ECO:0000313" key="6">
    <source>
        <dbReference type="EMBL" id="CCC15015.1"/>
    </source>
</evidence>
<proteinExistence type="evidence at transcript level"/>
<accession>G4U4K4</accession>
<name>G4U4K4_MYTGA</name>
<evidence type="ECO:0000256" key="1">
    <source>
        <dbReference type="ARBA" id="ARBA00004613"/>
    </source>
</evidence>
<evidence type="ECO:0000313" key="8">
    <source>
        <dbReference type="Proteomes" id="UP000596742"/>
    </source>
</evidence>
<comment type="similarity">
    <text evidence="2">Belongs to the macin family.</text>
</comment>
<feature type="signal peptide" evidence="5">
    <location>
        <begin position="1"/>
        <end position="26"/>
    </location>
</feature>
<evidence type="ECO:0000313" key="7">
    <source>
        <dbReference type="EMBL" id="VDI26879.1"/>
    </source>
</evidence>
<keyword evidence="8" id="KW-1185">Reference proteome</keyword>
<reference evidence="6" key="1">
    <citation type="journal article" date="2012" name="Dev. Comp. Immunol.">
        <title>Big defensins and mytimacins, new AMP families of the Mediterranean mussel Mytilus galloprovincialis.</title>
        <authorList>
            <person name="Gerdol M."/>
            <person name="De Moro G."/>
            <person name="Manfrin C."/>
            <person name="Venier P."/>
            <person name="Pallavicini A."/>
        </authorList>
    </citation>
    <scope>NUCLEOTIDE SEQUENCE</scope>
    <source>
        <tissue evidence="6">Mixed tissue of hemocytes</tissue>
    </source>
</reference>
<dbReference type="EMBL" id="UYJE01004298">
    <property type="protein sequence ID" value="VDI26879.1"/>
    <property type="molecule type" value="Genomic_DNA"/>
</dbReference>
<dbReference type="Pfam" id="PF14865">
    <property type="entry name" value="Macin"/>
    <property type="match status" value="1"/>
</dbReference>
<dbReference type="InterPro" id="IPR029230">
    <property type="entry name" value="Macin"/>
</dbReference>
<organism evidence="6">
    <name type="scientific">Mytilus galloprovincialis</name>
    <name type="common">Mediterranean mussel</name>
    <dbReference type="NCBI Taxonomy" id="29158"/>
    <lineage>
        <taxon>Eukaryota</taxon>
        <taxon>Metazoa</taxon>
        <taxon>Spiralia</taxon>
        <taxon>Lophotrochozoa</taxon>
        <taxon>Mollusca</taxon>
        <taxon>Bivalvia</taxon>
        <taxon>Autobranchia</taxon>
        <taxon>Pteriomorphia</taxon>
        <taxon>Mytilida</taxon>
        <taxon>Mytiloidea</taxon>
        <taxon>Mytilidae</taxon>
        <taxon>Mytilinae</taxon>
        <taxon>Mytilus</taxon>
    </lineage>
</organism>
<evidence type="ECO:0000256" key="3">
    <source>
        <dbReference type="ARBA" id="ARBA00022525"/>
    </source>
</evidence>
<gene>
    <name evidence="6" type="primary">mytimacin-1</name>
    <name evidence="7" type="ORF">MGAL_10B094488</name>
</gene>
<dbReference type="GO" id="GO:0005576">
    <property type="term" value="C:extracellular region"/>
    <property type="evidence" value="ECO:0007669"/>
    <property type="project" value="UniProtKB-SubCell"/>
</dbReference>
<dbReference type="Gene3D" id="3.30.30.100">
    <property type="match status" value="1"/>
</dbReference>
<dbReference type="InterPro" id="IPR038456">
    <property type="entry name" value="Macin_sf"/>
</dbReference>